<keyword evidence="13" id="KW-1185">Reference proteome</keyword>
<protein>
    <recommendedName>
        <fullName evidence="2">Type II secretion system protein H</fullName>
    </recommendedName>
    <alternativeName>
        <fullName evidence="10">General secretion pathway protein H</fullName>
    </alternativeName>
</protein>
<dbReference type="GO" id="GO:0015627">
    <property type="term" value="C:type II protein secretion system complex"/>
    <property type="evidence" value="ECO:0007669"/>
    <property type="project" value="InterPro"/>
</dbReference>
<comment type="subcellular location">
    <subcellularLocation>
        <location evidence="1">Cell inner membrane</location>
        <topology evidence="1">Single-pass membrane protein</topology>
    </subcellularLocation>
</comment>
<organism evidence="12 13">
    <name type="scientific">Methylocystis bryophila</name>
    <dbReference type="NCBI Taxonomy" id="655015"/>
    <lineage>
        <taxon>Bacteria</taxon>
        <taxon>Pseudomonadati</taxon>
        <taxon>Pseudomonadota</taxon>
        <taxon>Alphaproteobacteria</taxon>
        <taxon>Hyphomicrobiales</taxon>
        <taxon>Methylocystaceae</taxon>
        <taxon>Methylocystis</taxon>
    </lineage>
</organism>
<evidence type="ECO:0000256" key="6">
    <source>
        <dbReference type="ARBA" id="ARBA00022692"/>
    </source>
</evidence>
<dbReference type="Pfam" id="PF12019">
    <property type="entry name" value="GspH"/>
    <property type="match status" value="1"/>
</dbReference>
<dbReference type="Pfam" id="PF07963">
    <property type="entry name" value="N_methyl"/>
    <property type="match status" value="1"/>
</dbReference>
<keyword evidence="7" id="KW-1133">Transmembrane helix</keyword>
<accession>A0A1W6MXF0</accession>
<evidence type="ECO:0000256" key="9">
    <source>
        <dbReference type="ARBA" id="ARBA00025772"/>
    </source>
</evidence>
<feature type="domain" description="General secretion pathway GspH" evidence="11">
    <location>
        <begin position="43"/>
        <end position="138"/>
    </location>
</feature>
<keyword evidence="6" id="KW-0812">Transmembrane</keyword>
<dbReference type="GO" id="GO:0015628">
    <property type="term" value="P:protein secretion by the type II secretion system"/>
    <property type="evidence" value="ECO:0007669"/>
    <property type="project" value="InterPro"/>
</dbReference>
<evidence type="ECO:0000256" key="7">
    <source>
        <dbReference type="ARBA" id="ARBA00022989"/>
    </source>
</evidence>
<evidence type="ECO:0000259" key="11">
    <source>
        <dbReference type="Pfam" id="PF12019"/>
    </source>
</evidence>
<proteinExistence type="inferred from homology"/>
<dbReference type="KEGG" id="mbry:B1812_15255"/>
<dbReference type="AlphaFoldDB" id="A0A1W6MXF0"/>
<evidence type="ECO:0000256" key="4">
    <source>
        <dbReference type="ARBA" id="ARBA00022481"/>
    </source>
</evidence>
<dbReference type="GO" id="GO:0005886">
    <property type="term" value="C:plasma membrane"/>
    <property type="evidence" value="ECO:0007669"/>
    <property type="project" value="UniProtKB-SubCell"/>
</dbReference>
<keyword evidence="3" id="KW-1003">Cell membrane</keyword>
<dbReference type="RefSeq" id="WP_102938107.1">
    <property type="nucleotide sequence ID" value="NZ_AP027149.1"/>
</dbReference>
<gene>
    <name evidence="12" type="ORF">B1812_15255</name>
</gene>
<keyword evidence="8" id="KW-0472">Membrane</keyword>
<evidence type="ECO:0000256" key="8">
    <source>
        <dbReference type="ARBA" id="ARBA00023136"/>
    </source>
</evidence>
<dbReference type="InterPro" id="IPR022346">
    <property type="entry name" value="T2SS_GspH"/>
</dbReference>
<dbReference type="Proteomes" id="UP000193978">
    <property type="component" value="Chromosome"/>
</dbReference>
<dbReference type="NCBIfam" id="TIGR02532">
    <property type="entry name" value="IV_pilin_GFxxxE"/>
    <property type="match status" value="1"/>
</dbReference>
<dbReference type="OrthoDB" id="8481584at2"/>
<evidence type="ECO:0000313" key="13">
    <source>
        <dbReference type="Proteomes" id="UP000193978"/>
    </source>
</evidence>
<name>A0A1W6MXF0_9HYPH</name>
<sequence>MLRQRGGFTLLEMLAVLAIIGLLAGLSTQLVRPAAPHLRLEGAARGLCAALRATRARAISANEEATLVLDLARKSYSSPSVRETLLPAEMRIEISIAKGQRDFGGNAGLKFFPSGASTGGDITLEIGNNRATIQVNWLSGATRCDVS</sequence>
<evidence type="ECO:0000256" key="1">
    <source>
        <dbReference type="ARBA" id="ARBA00004377"/>
    </source>
</evidence>
<dbReference type="EMBL" id="CP019948">
    <property type="protein sequence ID" value="ARN82219.1"/>
    <property type="molecule type" value="Genomic_DNA"/>
</dbReference>
<dbReference type="STRING" id="655015.B1812_15255"/>
<evidence type="ECO:0000256" key="3">
    <source>
        <dbReference type="ARBA" id="ARBA00022475"/>
    </source>
</evidence>
<dbReference type="SUPFAM" id="SSF54523">
    <property type="entry name" value="Pili subunits"/>
    <property type="match status" value="1"/>
</dbReference>
<keyword evidence="5" id="KW-0997">Cell inner membrane</keyword>
<evidence type="ECO:0000256" key="10">
    <source>
        <dbReference type="ARBA" id="ARBA00030775"/>
    </source>
</evidence>
<dbReference type="InterPro" id="IPR012902">
    <property type="entry name" value="N_methyl_site"/>
</dbReference>
<keyword evidence="4" id="KW-0488">Methylation</keyword>
<comment type="similarity">
    <text evidence="9">Belongs to the GSP H family.</text>
</comment>
<reference evidence="12 13" key="1">
    <citation type="submission" date="2017-02" db="EMBL/GenBank/DDBJ databases">
        <authorList>
            <person name="Peterson S.W."/>
        </authorList>
    </citation>
    <scope>NUCLEOTIDE SEQUENCE [LARGE SCALE GENOMIC DNA]</scope>
    <source>
        <strain evidence="12 13">S285</strain>
    </source>
</reference>
<evidence type="ECO:0000256" key="2">
    <source>
        <dbReference type="ARBA" id="ARBA00021549"/>
    </source>
</evidence>
<evidence type="ECO:0000256" key="5">
    <source>
        <dbReference type="ARBA" id="ARBA00022519"/>
    </source>
</evidence>
<evidence type="ECO:0000313" key="12">
    <source>
        <dbReference type="EMBL" id="ARN82219.1"/>
    </source>
</evidence>
<dbReference type="InterPro" id="IPR045584">
    <property type="entry name" value="Pilin-like"/>
</dbReference>